<keyword evidence="1" id="KW-0472">Membrane</keyword>
<feature type="transmembrane region" description="Helical" evidence="1">
    <location>
        <begin position="6"/>
        <end position="35"/>
    </location>
</feature>
<dbReference type="EMBL" id="VSRR010000593">
    <property type="protein sequence ID" value="MPC17483.1"/>
    <property type="molecule type" value="Genomic_DNA"/>
</dbReference>
<dbReference type="AlphaFoldDB" id="A0A5B7D8D0"/>
<proteinExistence type="predicted"/>
<name>A0A5B7D8D0_PORTR</name>
<keyword evidence="3" id="KW-1185">Reference proteome</keyword>
<organism evidence="2 3">
    <name type="scientific">Portunus trituberculatus</name>
    <name type="common">Swimming crab</name>
    <name type="synonym">Neptunus trituberculatus</name>
    <dbReference type="NCBI Taxonomy" id="210409"/>
    <lineage>
        <taxon>Eukaryota</taxon>
        <taxon>Metazoa</taxon>
        <taxon>Ecdysozoa</taxon>
        <taxon>Arthropoda</taxon>
        <taxon>Crustacea</taxon>
        <taxon>Multicrustacea</taxon>
        <taxon>Malacostraca</taxon>
        <taxon>Eumalacostraca</taxon>
        <taxon>Eucarida</taxon>
        <taxon>Decapoda</taxon>
        <taxon>Pleocyemata</taxon>
        <taxon>Brachyura</taxon>
        <taxon>Eubrachyura</taxon>
        <taxon>Portunoidea</taxon>
        <taxon>Portunidae</taxon>
        <taxon>Portuninae</taxon>
        <taxon>Portunus</taxon>
    </lineage>
</organism>
<evidence type="ECO:0000256" key="1">
    <source>
        <dbReference type="SAM" id="Phobius"/>
    </source>
</evidence>
<keyword evidence="1" id="KW-0812">Transmembrane</keyword>
<evidence type="ECO:0000313" key="2">
    <source>
        <dbReference type="EMBL" id="MPC17483.1"/>
    </source>
</evidence>
<comment type="caution">
    <text evidence="2">The sequence shown here is derived from an EMBL/GenBank/DDBJ whole genome shotgun (WGS) entry which is preliminary data.</text>
</comment>
<dbReference type="Proteomes" id="UP000324222">
    <property type="component" value="Unassembled WGS sequence"/>
</dbReference>
<accession>A0A5B7D8D0</accession>
<evidence type="ECO:0000313" key="3">
    <source>
        <dbReference type="Proteomes" id="UP000324222"/>
    </source>
</evidence>
<gene>
    <name evidence="2" type="ORF">E2C01_010341</name>
</gene>
<protein>
    <submittedName>
        <fullName evidence="2">Uncharacterized protein</fullName>
    </submittedName>
</protein>
<reference evidence="2 3" key="1">
    <citation type="submission" date="2019-05" db="EMBL/GenBank/DDBJ databases">
        <title>Another draft genome of Portunus trituberculatus and its Hox gene families provides insights of decapod evolution.</title>
        <authorList>
            <person name="Jeong J.-H."/>
            <person name="Song I."/>
            <person name="Kim S."/>
            <person name="Choi T."/>
            <person name="Kim D."/>
            <person name="Ryu S."/>
            <person name="Kim W."/>
        </authorList>
    </citation>
    <scope>NUCLEOTIDE SEQUENCE [LARGE SCALE GENOMIC DNA]</scope>
    <source>
        <tissue evidence="2">Muscle</tissue>
    </source>
</reference>
<keyword evidence="1" id="KW-1133">Transmembrane helix</keyword>
<sequence length="65" mass="7411">MLVLGYIWGVSSVFSSAAGCCEYVLGAFCVFSVCFRPFRYILRSLSMWIEMFYYLHVLSVCLGAF</sequence>